<evidence type="ECO:0000259" key="2">
    <source>
        <dbReference type="Pfam" id="PF00102"/>
    </source>
</evidence>
<dbReference type="EMBL" id="JARBDR010000813">
    <property type="protein sequence ID" value="KAJ8306549.1"/>
    <property type="molecule type" value="Genomic_DNA"/>
</dbReference>
<dbReference type="InterPro" id="IPR029021">
    <property type="entry name" value="Prot-tyrosine_phosphatase-like"/>
</dbReference>
<dbReference type="InterPro" id="IPR000242">
    <property type="entry name" value="PTP_cat"/>
</dbReference>
<gene>
    <name evidence="3" type="ORF">KUTeg_017094</name>
</gene>
<sequence>MELERKKETKQISTAMKFSDLKQNADISDLQNQNEKDGYNRIGFNSEKVYIASTGPFTDDTENQKPKTLLHFHFTIWPDKGVPRNVTSVVEFRNKEQYEFIHDALAEALNAGRSTVPTEQFYSYYRDLMTNDKITGKSKLQEQYELLVKLTPSFDDKEFSTAKLKENRPETPVQQYQCRIYLQPLTSRNLENNYINAIFLPTRTEEKIGRGKAKSIVITSYIFLLIIYAVFKLFMLSKQKIKCYIMFQYKCNFSKAIFKETFSGIIVNIVKSFRNLKDT</sequence>
<protein>
    <recommendedName>
        <fullName evidence="2">Tyrosine-protein phosphatase domain-containing protein</fullName>
    </recommendedName>
</protein>
<dbReference type="Proteomes" id="UP001217089">
    <property type="component" value="Unassembled WGS sequence"/>
</dbReference>
<comment type="caution">
    <text evidence="3">The sequence shown here is derived from an EMBL/GenBank/DDBJ whole genome shotgun (WGS) entry which is preliminary data.</text>
</comment>
<keyword evidence="1" id="KW-0472">Membrane</keyword>
<evidence type="ECO:0000313" key="4">
    <source>
        <dbReference type="Proteomes" id="UP001217089"/>
    </source>
</evidence>
<keyword evidence="1" id="KW-1133">Transmembrane helix</keyword>
<keyword evidence="1" id="KW-0812">Transmembrane</keyword>
<dbReference type="Pfam" id="PF00102">
    <property type="entry name" value="Y_phosphatase"/>
    <property type="match status" value="1"/>
</dbReference>
<proteinExistence type="predicted"/>
<feature type="transmembrane region" description="Helical" evidence="1">
    <location>
        <begin position="216"/>
        <end position="236"/>
    </location>
</feature>
<organism evidence="3 4">
    <name type="scientific">Tegillarca granosa</name>
    <name type="common">Malaysian cockle</name>
    <name type="synonym">Anadara granosa</name>
    <dbReference type="NCBI Taxonomy" id="220873"/>
    <lineage>
        <taxon>Eukaryota</taxon>
        <taxon>Metazoa</taxon>
        <taxon>Spiralia</taxon>
        <taxon>Lophotrochozoa</taxon>
        <taxon>Mollusca</taxon>
        <taxon>Bivalvia</taxon>
        <taxon>Autobranchia</taxon>
        <taxon>Pteriomorphia</taxon>
        <taxon>Arcoida</taxon>
        <taxon>Arcoidea</taxon>
        <taxon>Arcidae</taxon>
        <taxon>Tegillarca</taxon>
    </lineage>
</organism>
<reference evidence="3 4" key="1">
    <citation type="submission" date="2022-12" db="EMBL/GenBank/DDBJ databases">
        <title>Chromosome-level genome of Tegillarca granosa.</title>
        <authorList>
            <person name="Kim J."/>
        </authorList>
    </citation>
    <scope>NUCLEOTIDE SEQUENCE [LARGE SCALE GENOMIC DNA]</scope>
    <source>
        <strain evidence="3">Teg-2019</strain>
        <tissue evidence="3">Adductor muscle</tissue>
    </source>
</reference>
<evidence type="ECO:0000256" key="1">
    <source>
        <dbReference type="SAM" id="Phobius"/>
    </source>
</evidence>
<accession>A0ABQ9EMW7</accession>
<dbReference type="SUPFAM" id="SSF52799">
    <property type="entry name" value="(Phosphotyrosine protein) phosphatases II"/>
    <property type="match status" value="1"/>
</dbReference>
<name>A0ABQ9EMW7_TEGGR</name>
<keyword evidence="4" id="KW-1185">Reference proteome</keyword>
<evidence type="ECO:0000313" key="3">
    <source>
        <dbReference type="EMBL" id="KAJ8306549.1"/>
    </source>
</evidence>
<dbReference type="Gene3D" id="3.90.190.10">
    <property type="entry name" value="Protein tyrosine phosphatase superfamily"/>
    <property type="match status" value="1"/>
</dbReference>
<feature type="domain" description="Tyrosine-protein phosphatase" evidence="2">
    <location>
        <begin position="49"/>
        <end position="95"/>
    </location>
</feature>